<reference evidence="2" key="1">
    <citation type="submission" date="2020-09" db="EMBL/GenBank/DDBJ databases">
        <title>Iningainema tapete sp. nov. (Scytonemataceae, Cyanobacteria) from greenhouses in central Florida (USA) produces two types of nodularin with biosynthetic potential for microcystin-LR and anabaenopeptins.</title>
        <authorList>
            <person name="Berthold D.E."/>
            <person name="Lefler F.W."/>
            <person name="Huang I.-S."/>
            <person name="Abdulla H."/>
            <person name="Zimba P.V."/>
            <person name="Laughinghouse H.D. IV."/>
        </authorList>
    </citation>
    <scope>NUCLEOTIDE SEQUENCE</scope>
    <source>
        <strain evidence="2">BLCCT55</strain>
    </source>
</reference>
<dbReference type="SUPFAM" id="SSF50182">
    <property type="entry name" value="Sm-like ribonucleoproteins"/>
    <property type="match status" value="1"/>
</dbReference>
<comment type="caution">
    <text evidence="2">The sequence shown here is derived from an EMBL/GenBank/DDBJ whole genome shotgun (WGS) entry which is preliminary data.</text>
</comment>
<gene>
    <name evidence="2" type="ORF">ICL16_29460</name>
</gene>
<evidence type="ECO:0000259" key="1">
    <source>
        <dbReference type="Pfam" id="PF21979"/>
    </source>
</evidence>
<feature type="domain" description="Hfq-related" evidence="1">
    <location>
        <begin position="9"/>
        <end position="68"/>
    </location>
</feature>
<dbReference type="Gene3D" id="2.30.30.100">
    <property type="match status" value="1"/>
</dbReference>
<dbReference type="InterPro" id="IPR010920">
    <property type="entry name" value="LSM_dom_sf"/>
</dbReference>
<dbReference type="Proteomes" id="UP000629098">
    <property type="component" value="Unassembled WGS sequence"/>
</dbReference>
<dbReference type="InterPro" id="IPR053840">
    <property type="entry name" value="Hfq_1"/>
</dbReference>
<dbReference type="EMBL" id="JACXAE010000086">
    <property type="protein sequence ID" value="MBD2776076.1"/>
    <property type="molecule type" value="Genomic_DNA"/>
</dbReference>
<dbReference type="Pfam" id="PF21979">
    <property type="entry name" value="Hfq_1"/>
    <property type="match status" value="1"/>
</dbReference>
<proteinExistence type="predicted"/>
<name>A0A8J6XRE8_9CYAN</name>
<evidence type="ECO:0000313" key="3">
    <source>
        <dbReference type="Proteomes" id="UP000629098"/>
    </source>
</evidence>
<organism evidence="2 3">
    <name type="scientific">Iningainema tapete BLCC-T55</name>
    <dbReference type="NCBI Taxonomy" id="2748662"/>
    <lineage>
        <taxon>Bacteria</taxon>
        <taxon>Bacillati</taxon>
        <taxon>Cyanobacteriota</taxon>
        <taxon>Cyanophyceae</taxon>
        <taxon>Nostocales</taxon>
        <taxon>Scytonemataceae</taxon>
        <taxon>Iningainema tapete</taxon>
    </lineage>
</organism>
<dbReference type="RefSeq" id="WP_190835187.1">
    <property type="nucleotide sequence ID" value="NZ_CAWPPI010000086.1"/>
</dbReference>
<dbReference type="NCBIfam" id="NF047718">
    <property type="entry name" value="Hfq_rel_Cyano"/>
    <property type="match status" value="1"/>
</dbReference>
<sequence>MITEFDTSLPSIRQLQNLIKQATPVEIKLLTGDKLTGRVIWQDQNCICMVDENNQQTTVWKQAIAYTK</sequence>
<accession>A0A8J6XRE8</accession>
<protein>
    <submittedName>
        <fullName evidence="2">RNA chaperone Hfq</fullName>
    </submittedName>
</protein>
<evidence type="ECO:0000313" key="2">
    <source>
        <dbReference type="EMBL" id="MBD2776076.1"/>
    </source>
</evidence>
<dbReference type="AlphaFoldDB" id="A0A8J6XRE8"/>
<keyword evidence="3" id="KW-1185">Reference proteome</keyword>